<dbReference type="InterPro" id="IPR016195">
    <property type="entry name" value="Pol/histidinol_Pase-like"/>
</dbReference>
<dbReference type="STRING" id="41427.A0A182JDM2"/>
<comment type="similarity">
    <text evidence="2">Belongs to the eukaryotic/archaeal RNase P protein component 3 family.</text>
</comment>
<accession>A0A182JDM2</accession>
<sequence>MNKYTGFSDLCIPEANTAALKPIIAEAIELGYRNVAIEQTFDASNPAVINKKQDVPKPYNLKELRDNFGGQIRLLNRLTVVFEDASVSLVLNKSTNVRGYDLIAALPTREASLQYACQTLACDIITYNQNAQWIKLHRKFYYLAVERNIAFEIKYAPAIVDSTERKATITRAHRYHFYGKSKNVLISSGAKNAFELRSPYDIANLGLIFGLSEEQSKRAVRDVPNKILLAAEGRRFGKAGVILRKRKENDMDSDDYSGSELEEEISDVEEDSVTDAVDAMDVTAIDNDEEVDDLVDMQPPKKMKKKADAQK</sequence>
<dbReference type="Pfam" id="PF01876">
    <property type="entry name" value="RNase_P_p30"/>
    <property type="match status" value="1"/>
</dbReference>
<dbReference type="Proteomes" id="UP000075880">
    <property type="component" value="Unassembled WGS sequence"/>
</dbReference>
<evidence type="ECO:0000256" key="4">
    <source>
        <dbReference type="SAM" id="MobiDB-lite"/>
    </source>
</evidence>
<evidence type="ECO:0000313" key="6">
    <source>
        <dbReference type="Proteomes" id="UP000075880"/>
    </source>
</evidence>
<evidence type="ECO:0000256" key="2">
    <source>
        <dbReference type="ARBA" id="ARBA00007331"/>
    </source>
</evidence>
<dbReference type="GO" id="GO:0005655">
    <property type="term" value="C:nucleolar ribonuclease P complex"/>
    <property type="evidence" value="ECO:0007669"/>
    <property type="project" value="TreeGrafter"/>
</dbReference>
<reference evidence="6" key="1">
    <citation type="submission" date="2021-09" db="EMBL/GenBank/DDBJ databases">
        <authorList>
            <consortium name="Infravec"/>
            <person name="Campbell I L."/>
            <person name="Maslen G."/>
            <person name="Yates A."/>
        </authorList>
    </citation>
    <scope>NUCLEOTIDE SEQUENCE [LARGE SCALE GENOMIC DNA]</scope>
    <source>
        <strain evidence="6">Infravec2 EBRE</strain>
    </source>
</reference>
<feature type="region of interest" description="Disordered" evidence="4">
    <location>
        <begin position="250"/>
        <end position="311"/>
    </location>
</feature>
<dbReference type="GO" id="GO:0003723">
    <property type="term" value="F:RNA binding"/>
    <property type="evidence" value="ECO:0007669"/>
    <property type="project" value="TreeGrafter"/>
</dbReference>
<protein>
    <submittedName>
        <fullName evidence="5">Uncharacterized protein</fullName>
    </submittedName>
</protein>
<evidence type="ECO:0000256" key="1">
    <source>
        <dbReference type="ARBA" id="ARBA00004123"/>
    </source>
</evidence>
<dbReference type="GO" id="GO:0008033">
    <property type="term" value="P:tRNA processing"/>
    <property type="evidence" value="ECO:0007669"/>
    <property type="project" value="UniProtKB-KW"/>
</dbReference>
<evidence type="ECO:0000256" key="3">
    <source>
        <dbReference type="ARBA" id="ARBA00022694"/>
    </source>
</evidence>
<organism evidence="5">
    <name type="scientific">Anopheles atroparvus</name>
    <name type="common">European mosquito</name>
    <dbReference type="NCBI Taxonomy" id="41427"/>
    <lineage>
        <taxon>Eukaryota</taxon>
        <taxon>Metazoa</taxon>
        <taxon>Ecdysozoa</taxon>
        <taxon>Arthropoda</taxon>
        <taxon>Hexapoda</taxon>
        <taxon>Insecta</taxon>
        <taxon>Pterygota</taxon>
        <taxon>Neoptera</taxon>
        <taxon>Endopterygota</taxon>
        <taxon>Diptera</taxon>
        <taxon>Nematocera</taxon>
        <taxon>Culicoidea</taxon>
        <taxon>Culicidae</taxon>
        <taxon>Anophelinae</taxon>
        <taxon>Anopheles</taxon>
    </lineage>
</organism>
<feature type="compositionally biased region" description="Acidic residues" evidence="4">
    <location>
        <begin position="251"/>
        <end position="273"/>
    </location>
</feature>
<reference evidence="5" key="2">
    <citation type="submission" date="2022-08" db="UniProtKB">
        <authorList>
            <consortium name="EnsemblMetazoa"/>
        </authorList>
    </citation>
    <scope>IDENTIFICATION</scope>
    <source>
        <strain evidence="5">EBRO</strain>
    </source>
</reference>
<name>A0A182JDM2_ANOAO</name>
<feature type="compositionally biased region" description="Acidic residues" evidence="4">
    <location>
        <begin position="286"/>
        <end position="295"/>
    </location>
</feature>
<evidence type="ECO:0000313" key="5">
    <source>
        <dbReference type="EnsemblMetazoa" id="AATE016096-PA.1"/>
    </source>
</evidence>
<keyword evidence="6" id="KW-1185">Reference proteome</keyword>
<dbReference type="VEuPathDB" id="VectorBase:AATE016096"/>
<dbReference type="AlphaFoldDB" id="A0A182JDM2"/>
<keyword evidence="3" id="KW-0819">tRNA processing</keyword>
<dbReference type="EnsemblMetazoa" id="ENSAATROPT008068">
    <property type="protein sequence ID" value="ENSAATROPP007242"/>
    <property type="gene ID" value="ENSAATROPG006571"/>
</dbReference>
<dbReference type="PANTHER" id="PTHR13031:SF0">
    <property type="entry name" value="RIBONUCLEASE P PROTEIN SUBUNIT P30"/>
    <property type="match status" value="1"/>
</dbReference>
<comment type="subcellular location">
    <subcellularLocation>
        <location evidence="1">Nucleus</location>
    </subcellularLocation>
</comment>
<dbReference type="PANTHER" id="PTHR13031">
    <property type="entry name" value="RIBONUCLEASE P SUBUNIT P30"/>
    <property type="match status" value="1"/>
</dbReference>
<dbReference type="OrthoDB" id="17948at2759"/>
<dbReference type="SUPFAM" id="SSF89550">
    <property type="entry name" value="PHP domain-like"/>
    <property type="match status" value="1"/>
</dbReference>
<proteinExistence type="inferred from homology"/>
<dbReference type="InterPro" id="IPR002738">
    <property type="entry name" value="RNase_P_p30"/>
</dbReference>
<dbReference type="EnsemblMetazoa" id="AATE016096-RA">
    <property type="protein sequence ID" value="AATE016096-PA.1"/>
    <property type="gene ID" value="AATE016096"/>
</dbReference>
<dbReference type="Gene3D" id="3.20.20.140">
    <property type="entry name" value="Metal-dependent hydrolases"/>
    <property type="match status" value="1"/>
</dbReference>